<dbReference type="PANTHER" id="PTHR47505:SF1">
    <property type="entry name" value="DNA UTILIZATION PROTEIN YHGH"/>
    <property type="match status" value="1"/>
</dbReference>
<evidence type="ECO:0000313" key="3">
    <source>
        <dbReference type="Proteomes" id="UP000066203"/>
    </source>
</evidence>
<dbReference type="Gene3D" id="3.40.50.2020">
    <property type="match status" value="1"/>
</dbReference>
<dbReference type="InterPro" id="IPR051910">
    <property type="entry name" value="ComF/GntX_DNA_util-trans"/>
</dbReference>
<evidence type="ECO:0000313" key="2">
    <source>
        <dbReference type="EMBL" id="BAS20585.1"/>
    </source>
</evidence>
<dbReference type="SUPFAM" id="SSF53271">
    <property type="entry name" value="PRTase-like"/>
    <property type="match status" value="1"/>
</dbReference>
<gene>
    <name evidence="2" type="ORF">RM6536_1338</name>
</gene>
<dbReference type="CDD" id="cd06223">
    <property type="entry name" value="PRTases_typeI"/>
    <property type="match status" value="1"/>
</dbReference>
<sequence length="311" mass="32347">MSSGQRGLNKPVNGSLTRLAGALRSAGGSLGEVLMPRTCPCCAVPVAYGSGTPLCEACLPQLQSALARVERVHVLQPLSSGDSVAGHVPEVRAASRYEGIMPRALLALKNAGRTDLLPLLGEGLARSVYELLRAHRAELQAGTVQARTIQTGTGFSDSVEVLLVPAPSSAQSVRRRGYAPANLLVQEAARQLNQRLPASVRVRAVDVIGYAPRTQRGSGASSSSRMVSSLLGAAEAKNEQKSLGAVGRAERMHGALRVMEPALCAGRVSIICDDVVTTGATASEMVRVLQESGSRVLGVCAVAAVPKKAQT</sequence>
<dbReference type="PATRIC" id="fig|43675.28.peg.1369"/>
<accession>A0A0K2S0K9</accession>
<dbReference type="EMBL" id="AP014938">
    <property type="protein sequence ID" value="BAS20585.1"/>
    <property type="molecule type" value="Genomic_DNA"/>
</dbReference>
<dbReference type="Proteomes" id="UP000066203">
    <property type="component" value="Chromosome"/>
</dbReference>
<comment type="similarity">
    <text evidence="1">Belongs to the ComF/GntX family.</text>
</comment>
<dbReference type="PANTHER" id="PTHR47505">
    <property type="entry name" value="DNA UTILIZATION PROTEIN YHGH"/>
    <property type="match status" value="1"/>
</dbReference>
<dbReference type="RefSeq" id="WP_081094663.1">
    <property type="nucleotide sequence ID" value="NZ_AP014938.1"/>
</dbReference>
<dbReference type="AlphaFoldDB" id="A0A0K2S0K9"/>
<evidence type="ECO:0000256" key="1">
    <source>
        <dbReference type="ARBA" id="ARBA00008007"/>
    </source>
</evidence>
<dbReference type="InterPro" id="IPR029057">
    <property type="entry name" value="PRTase-like"/>
</dbReference>
<organism evidence="2">
    <name type="scientific">Rothia mucilaginosa</name>
    <dbReference type="NCBI Taxonomy" id="43675"/>
    <lineage>
        <taxon>Bacteria</taxon>
        <taxon>Bacillati</taxon>
        <taxon>Actinomycetota</taxon>
        <taxon>Actinomycetes</taxon>
        <taxon>Micrococcales</taxon>
        <taxon>Micrococcaceae</taxon>
        <taxon>Rothia</taxon>
    </lineage>
</organism>
<protein>
    <submittedName>
        <fullName evidence="2">Competence protein F homolog</fullName>
    </submittedName>
</protein>
<dbReference type="InterPro" id="IPR000836">
    <property type="entry name" value="PRTase_dom"/>
</dbReference>
<reference evidence="3" key="1">
    <citation type="submission" date="2015-08" db="EMBL/GenBank/DDBJ databases">
        <title>Complete genome sequence of Rothia mucilaginosa strain NUM-Rm6536.</title>
        <authorList>
            <person name="Nambu T."/>
        </authorList>
    </citation>
    <scope>NUCLEOTIDE SEQUENCE [LARGE SCALE GENOMIC DNA]</scope>
    <source>
        <strain evidence="3">NUM-Rm6536</strain>
    </source>
</reference>
<proteinExistence type="inferred from homology"/>
<name>A0A0K2S0K9_9MICC</name>